<sequence>MTDDTSFETLLQPLWDVFPRGELQIEHDATKSGLRKELYAFRISMASRAARNKTEWMRQLAAIELLLLASLVKPRAFVRLTRQHLRLAENYAPGSTSSSSPICWSHVSDTHVIPCRLVIDYDGYELLETTPVHFGGLGSLASQHEEPVRMYESSDQPQSPLDALALLLTLKPRASNGSDMEEIREKLLTMACTPSVRQQWEAMTIPVCIRLRGLENEELEAAVKHLSTLQQARPCGSGQSVLHQHDERENPFHAESVDLFCRDHCGEDRLPHPMVGWFKELHAVGLALRWIYFYKFPRDRKAVTNITRAITGAPSPAFVGDTIYSHGARVVAPEFTSTEDHVSFYSGLMHSRGVEHMSLSGIYNWHWFLYALFHASATHSVRSLEIVNVELFTEDVRRIHGLLQLPQPLDALVYQLSGTVETPSTPKTGSFVELKEGAPVYFDRHPSNADECVAVSSTAIPLKVSDSEQDKISIILPCYGECWANASDIVLVRPDPFESDPEKQWKLKTHGITHLKFYFGEADEEQSASMFRLLELIGEPVTSLAMDLPGLSDDEVFQLDNIWSFCPNLTELSITGAYLPSLDAFVQAYESGTCRLTSLEVVGCDVEDQDSVAVFAEALADPSTALSRTLKHLRISLAKKYGGGEGMIDEEVAELFLSALKTNQRLSFFELQLSEDTLEMYEHEVEAQNGLYLDNGCTPLSTRARRAFLSVVKCGQTKPQETSLACLDAHVLSRILYMAAEPERRAVVITERSHFYGE</sequence>
<protein>
    <submittedName>
        <fullName evidence="1">Uncharacterized protein</fullName>
    </submittedName>
</protein>
<gene>
    <name evidence="1" type="ORF">Poli38472_006750</name>
</gene>
<dbReference type="Proteomes" id="UP000794436">
    <property type="component" value="Unassembled WGS sequence"/>
</dbReference>
<dbReference type="EMBL" id="SPLM01000145">
    <property type="protein sequence ID" value="TMW56740.1"/>
    <property type="molecule type" value="Genomic_DNA"/>
</dbReference>
<evidence type="ECO:0000313" key="2">
    <source>
        <dbReference type="Proteomes" id="UP000794436"/>
    </source>
</evidence>
<organism evidence="1 2">
    <name type="scientific">Pythium oligandrum</name>
    <name type="common">Mycoparasitic fungus</name>
    <dbReference type="NCBI Taxonomy" id="41045"/>
    <lineage>
        <taxon>Eukaryota</taxon>
        <taxon>Sar</taxon>
        <taxon>Stramenopiles</taxon>
        <taxon>Oomycota</taxon>
        <taxon>Peronosporomycetes</taxon>
        <taxon>Pythiales</taxon>
        <taxon>Pythiaceae</taxon>
        <taxon>Pythium</taxon>
    </lineage>
</organism>
<name>A0A8K1C5D1_PYTOL</name>
<accession>A0A8K1C5D1</accession>
<dbReference type="AlphaFoldDB" id="A0A8K1C5D1"/>
<dbReference type="SUPFAM" id="SSF52047">
    <property type="entry name" value="RNI-like"/>
    <property type="match status" value="1"/>
</dbReference>
<dbReference type="Gene3D" id="3.80.10.10">
    <property type="entry name" value="Ribonuclease Inhibitor"/>
    <property type="match status" value="1"/>
</dbReference>
<proteinExistence type="predicted"/>
<reference evidence="1" key="1">
    <citation type="submission" date="2019-03" db="EMBL/GenBank/DDBJ databases">
        <title>Long read genome sequence of the mycoparasitic Pythium oligandrum ATCC 38472 isolated from sugarbeet rhizosphere.</title>
        <authorList>
            <person name="Gaulin E."/>
        </authorList>
    </citation>
    <scope>NUCLEOTIDE SEQUENCE</scope>
    <source>
        <strain evidence="1">ATCC 38472_TT</strain>
    </source>
</reference>
<evidence type="ECO:0000313" key="1">
    <source>
        <dbReference type="EMBL" id="TMW56740.1"/>
    </source>
</evidence>
<dbReference type="InterPro" id="IPR032675">
    <property type="entry name" value="LRR_dom_sf"/>
</dbReference>
<comment type="caution">
    <text evidence="1">The sequence shown here is derived from an EMBL/GenBank/DDBJ whole genome shotgun (WGS) entry which is preliminary data.</text>
</comment>
<keyword evidence="2" id="KW-1185">Reference proteome</keyword>